<reference evidence="1 2" key="1">
    <citation type="submission" date="2021-06" db="EMBL/GenBank/DDBJ databases">
        <authorList>
            <person name="Kallberg Y."/>
            <person name="Tangrot J."/>
            <person name="Rosling A."/>
        </authorList>
    </citation>
    <scope>NUCLEOTIDE SEQUENCE [LARGE SCALE GENOMIC DNA]</scope>
    <source>
        <strain evidence="1 2">120-4 pot B 10/14</strain>
    </source>
</reference>
<evidence type="ECO:0000313" key="2">
    <source>
        <dbReference type="Proteomes" id="UP000789901"/>
    </source>
</evidence>
<sequence>MSRVAGGALLAPGILQKLYMIKAQMLKNISLTDEDYVKYLNHFKTPTLSLLIEKIRKNISEQTKFKCQSRLVPSEDALVNYQTSNYSSAVNQSSCYQSPAVFLAN</sequence>
<evidence type="ECO:0000313" key="1">
    <source>
        <dbReference type="EMBL" id="CAG8678228.1"/>
    </source>
</evidence>
<proteinExistence type="predicted"/>
<comment type="caution">
    <text evidence="1">The sequence shown here is derived from an EMBL/GenBank/DDBJ whole genome shotgun (WGS) entry which is preliminary data.</text>
</comment>
<dbReference type="EMBL" id="CAJVQB010006151">
    <property type="protein sequence ID" value="CAG8678228.1"/>
    <property type="molecule type" value="Genomic_DNA"/>
</dbReference>
<protein>
    <submittedName>
        <fullName evidence="1">11139_t:CDS:1</fullName>
    </submittedName>
</protein>
<name>A0ABN7UUF3_GIGMA</name>
<organism evidence="1 2">
    <name type="scientific">Gigaspora margarita</name>
    <dbReference type="NCBI Taxonomy" id="4874"/>
    <lineage>
        <taxon>Eukaryota</taxon>
        <taxon>Fungi</taxon>
        <taxon>Fungi incertae sedis</taxon>
        <taxon>Mucoromycota</taxon>
        <taxon>Glomeromycotina</taxon>
        <taxon>Glomeromycetes</taxon>
        <taxon>Diversisporales</taxon>
        <taxon>Gigasporaceae</taxon>
        <taxon>Gigaspora</taxon>
    </lineage>
</organism>
<dbReference type="Proteomes" id="UP000789901">
    <property type="component" value="Unassembled WGS sequence"/>
</dbReference>
<gene>
    <name evidence="1" type="ORF">GMARGA_LOCUS10808</name>
</gene>
<keyword evidence="2" id="KW-1185">Reference proteome</keyword>
<accession>A0ABN7UUF3</accession>